<gene>
    <name evidence="8" type="ORF">HCN44_007409</name>
</gene>
<dbReference type="AlphaFoldDB" id="A0A835CLS1"/>
<accession>A0A835CLS1</accession>
<name>A0A835CLS1_APHGI</name>
<evidence type="ECO:0000256" key="3">
    <source>
        <dbReference type="ARBA" id="ARBA00016949"/>
    </source>
</evidence>
<dbReference type="OrthoDB" id="78947at2759"/>
<dbReference type="Gene3D" id="3.40.30.10">
    <property type="entry name" value="Glutaredoxin"/>
    <property type="match status" value="1"/>
</dbReference>
<dbReference type="EMBL" id="JACMRX010000005">
    <property type="protein sequence ID" value="KAF7989099.1"/>
    <property type="molecule type" value="Genomic_DNA"/>
</dbReference>
<dbReference type="FunFam" id="3.40.30.10:FF:000124">
    <property type="entry name" value="Thioredoxin domain-containing 17"/>
    <property type="match status" value="1"/>
</dbReference>
<proteinExistence type="inferred from homology"/>
<evidence type="ECO:0000256" key="2">
    <source>
        <dbReference type="ARBA" id="ARBA00008987"/>
    </source>
</evidence>
<comment type="similarity">
    <text evidence="2">Belongs to the thioredoxin family.</text>
</comment>
<keyword evidence="9" id="KW-1185">Reference proteome</keyword>
<comment type="subcellular location">
    <subcellularLocation>
        <location evidence="1">Cytoplasm</location>
    </subcellularLocation>
</comment>
<comment type="caution">
    <text evidence="8">The sequence shown here is derived from an EMBL/GenBank/DDBJ whole genome shotgun (WGS) entry which is preliminary data.</text>
</comment>
<keyword evidence="6" id="KW-0676">Redox-active center</keyword>
<evidence type="ECO:0000259" key="7">
    <source>
        <dbReference type="Pfam" id="PF06110"/>
    </source>
</evidence>
<dbReference type="InterPro" id="IPR010357">
    <property type="entry name" value="TXNDC17_dom"/>
</dbReference>
<feature type="domain" description="Thioredoxin" evidence="7">
    <location>
        <begin position="7"/>
        <end position="122"/>
    </location>
</feature>
<evidence type="ECO:0000313" key="9">
    <source>
        <dbReference type="Proteomes" id="UP000639338"/>
    </source>
</evidence>
<organism evidence="8 9">
    <name type="scientific">Aphidius gifuensis</name>
    <name type="common">Parasitoid wasp</name>
    <dbReference type="NCBI Taxonomy" id="684658"/>
    <lineage>
        <taxon>Eukaryota</taxon>
        <taxon>Metazoa</taxon>
        <taxon>Ecdysozoa</taxon>
        <taxon>Arthropoda</taxon>
        <taxon>Hexapoda</taxon>
        <taxon>Insecta</taxon>
        <taxon>Pterygota</taxon>
        <taxon>Neoptera</taxon>
        <taxon>Endopterygota</taxon>
        <taxon>Hymenoptera</taxon>
        <taxon>Apocrita</taxon>
        <taxon>Ichneumonoidea</taxon>
        <taxon>Braconidae</taxon>
        <taxon>Aphidiinae</taxon>
        <taxon>Aphidius</taxon>
    </lineage>
</organism>
<dbReference type="GO" id="GO:0005829">
    <property type="term" value="C:cytosol"/>
    <property type="evidence" value="ECO:0007669"/>
    <property type="project" value="TreeGrafter"/>
</dbReference>
<evidence type="ECO:0000256" key="6">
    <source>
        <dbReference type="ARBA" id="ARBA00023284"/>
    </source>
</evidence>
<evidence type="ECO:0000313" key="8">
    <source>
        <dbReference type="EMBL" id="KAF7989099.1"/>
    </source>
</evidence>
<dbReference type="SUPFAM" id="SSF52833">
    <property type="entry name" value="Thioredoxin-like"/>
    <property type="match status" value="1"/>
</dbReference>
<dbReference type="PANTHER" id="PTHR12452:SF0">
    <property type="entry name" value="THIOREDOXIN DOMAIN-CONTAINING PROTEIN 17"/>
    <property type="match status" value="1"/>
</dbReference>
<dbReference type="InterPro" id="IPR045108">
    <property type="entry name" value="TXNDC17-like"/>
</dbReference>
<dbReference type="InterPro" id="IPR036249">
    <property type="entry name" value="Thioredoxin-like_sf"/>
</dbReference>
<protein>
    <recommendedName>
        <fullName evidence="3">Thioredoxin domain-containing protein 17</fullName>
    </recommendedName>
</protein>
<sequence>MVIKHHVTGYDKFLEFMEKLKVDEPIFVLYSGTKLDNGKSWCPDCVEAEPFIEEAVNTAPENSHFIHVEVGDRPFWKDLKCPFRINPKTKLSSLPTISRWGTQKKLEGEHLLDVELIKMLLHDDDD</sequence>
<evidence type="ECO:0000256" key="1">
    <source>
        <dbReference type="ARBA" id="ARBA00004496"/>
    </source>
</evidence>
<reference evidence="8 9" key="1">
    <citation type="submission" date="2020-08" db="EMBL/GenBank/DDBJ databases">
        <title>Aphidius gifuensis genome sequencing and assembly.</title>
        <authorList>
            <person name="Du Z."/>
        </authorList>
    </citation>
    <scope>NUCLEOTIDE SEQUENCE [LARGE SCALE GENOMIC DNA]</scope>
    <source>
        <strain evidence="8">YNYX2018</strain>
        <tissue evidence="8">Adults</tissue>
    </source>
</reference>
<dbReference type="Pfam" id="PF06110">
    <property type="entry name" value="TXD17-like_Trx"/>
    <property type="match status" value="1"/>
</dbReference>
<keyword evidence="5" id="KW-1015">Disulfide bond</keyword>
<keyword evidence="4" id="KW-0963">Cytoplasm</keyword>
<evidence type="ECO:0000256" key="4">
    <source>
        <dbReference type="ARBA" id="ARBA00022490"/>
    </source>
</evidence>
<evidence type="ECO:0000256" key="5">
    <source>
        <dbReference type="ARBA" id="ARBA00023157"/>
    </source>
</evidence>
<dbReference type="PANTHER" id="PTHR12452">
    <property type="entry name" value="42-9-9 PROTEIN-RELATED"/>
    <property type="match status" value="1"/>
</dbReference>
<dbReference type="Proteomes" id="UP000639338">
    <property type="component" value="Unassembled WGS sequence"/>
</dbReference>
<dbReference type="GO" id="GO:0047134">
    <property type="term" value="F:protein-disulfide reductase [NAD(P)H] activity"/>
    <property type="evidence" value="ECO:0007669"/>
    <property type="project" value="InterPro"/>
</dbReference>